<accession>A0A918PR40</accession>
<feature type="region of interest" description="Disordered" evidence="5">
    <location>
        <begin position="482"/>
        <end position="510"/>
    </location>
</feature>
<dbReference type="Pfam" id="PF07219">
    <property type="entry name" value="HemY_N"/>
    <property type="match status" value="1"/>
</dbReference>
<reference evidence="8" key="1">
    <citation type="journal article" date="2014" name="Int. J. Syst. Evol. Microbiol.">
        <title>Complete genome sequence of Corynebacterium casei LMG S-19264T (=DSM 44701T), isolated from a smear-ripened cheese.</title>
        <authorList>
            <consortium name="US DOE Joint Genome Institute (JGI-PGF)"/>
            <person name="Walter F."/>
            <person name="Albersmeier A."/>
            <person name="Kalinowski J."/>
            <person name="Ruckert C."/>
        </authorList>
    </citation>
    <scope>NUCLEOTIDE SEQUENCE</scope>
    <source>
        <strain evidence="8">KCTC 32296</strain>
    </source>
</reference>
<dbReference type="Gene3D" id="1.25.40.10">
    <property type="entry name" value="Tetratricopeptide repeat domain"/>
    <property type="match status" value="1"/>
</dbReference>
<evidence type="ECO:0000256" key="4">
    <source>
        <dbReference type="ARBA" id="ARBA00023136"/>
    </source>
</evidence>
<evidence type="ECO:0000256" key="6">
    <source>
        <dbReference type="SAM" id="Phobius"/>
    </source>
</evidence>
<dbReference type="SUPFAM" id="SSF48452">
    <property type="entry name" value="TPR-like"/>
    <property type="match status" value="1"/>
</dbReference>
<keyword evidence="4 6" id="KW-0472">Membrane</keyword>
<feature type="domain" description="HemY N-terminal" evidence="7">
    <location>
        <begin position="26"/>
        <end position="130"/>
    </location>
</feature>
<dbReference type="RefSeq" id="WP_189484391.1">
    <property type="nucleotide sequence ID" value="NZ_BMZB01000001.1"/>
</dbReference>
<keyword evidence="3 6" id="KW-1133">Transmembrane helix</keyword>
<comment type="caution">
    <text evidence="8">The sequence shown here is derived from an EMBL/GenBank/DDBJ whole genome shotgun (WGS) entry which is preliminary data.</text>
</comment>
<dbReference type="InterPro" id="IPR011990">
    <property type="entry name" value="TPR-like_helical_dom_sf"/>
</dbReference>
<evidence type="ECO:0000313" key="9">
    <source>
        <dbReference type="Proteomes" id="UP000662572"/>
    </source>
</evidence>
<dbReference type="AlphaFoldDB" id="A0A918PR40"/>
<keyword evidence="9" id="KW-1185">Reference proteome</keyword>
<reference evidence="8" key="2">
    <citation type="submission" date="2020-09" db="EMBL/GenBank/DDBJ databases">
        <authorList>
            <person name="Sun Q."/>
            <person name="Kim S."/>
        </authorList>
    </citation>
    <scope>NUCLEOTIDE SEQUENCE</scope>
    <source>
        <strain evidence="8">KCTC 32296</strain>
    </source>
</reference>
<dbReference type="EMBL" id="BMZB01000001">
    <property type="protein sequence ID" value="GGZ19934.1"/>
    <property type="molecule type" value="Genomic_DNA"/>
</dbReference>
<feature type="transmembrane region" description="Helical" evidence="6">
    <location>
        <begin position="41"/>
        <end position="66"/>
    </location>
</feature>
<sequence length="510" mass="55339">MIRTFLILLAITVLVTLGIGAAGEAGTASLIWMGYRVDTSATAAIILIGFLALTAVCFWNLALWLSRSPQRQAKARAEARRRQADDTLSKGFVAIAAGDGAEARRHAVKAIDLSDNVPLVRVLGALAAETAQDDVATKAAYSAMLSVPELKLAGLKGLMTLAQKQGDRVEAIRLAEEAYSQTKPAMWAFRTLFEARLTAGEWAEALDLIEGALGRKLISPIYAERARASLMAASAARMETAADTATREQALDYAVRAAKLQPQFAPAAIMAGRLLAAHNKLGRAEDVLEAAYAAQPHPAIWLAYRDLVNDETPRDRARRLQGLVDRNPAHRESRLLNLERALMTHTKADIRTAMAALEPDLAEEVVTRRVCGLMAKACLGLQDMDGARNWVAKASLVKAEPDWSDLDPEGKAFAYSPADWAQLVLSYAEKGTLVHPRFERDERTLSELPDLVSRYMPSMPFVKAAQKAATFVPLPDDPGIYDDALRGDDADVPPVPAAKPRAKRATTKTK</sequence>
<evidence type="ECO:0000256" key="3">
    <source>
        <dbReference type="ARBA" id="ARBA00022989"/>
    </source>
</evidence>
<dbReference type="Proteomes" id="UP000662572">
    <property type="component" value="Unassembled WGS sequence"/>
</dbReference>
<organism evidence="8 9">
    <name type="scientific">Asticcacaulis endophyticus</name>
    <dbReference type="NCBI Taxonomy" id="1395890"/>
    <lineage>
        <taxon>Bacteria</taxon>
        <taxon>Pseudomonadati</taxon>
        <taxon>Pseudomonadota</taxon>
        <taxon>Alphaproteobacteria</taxon>
        <taxon>Caulobacterales</taxon>
        <taxon>Caulobacteraceae</taxon>
        <taxon>Asticcacaulis</taxon>
    </lineage>
</organism>
<dbReference type="GO" id="GO:0016020">
    <property type="term" value="C:membrane"/>
    <property type="evidence" value="ECO:0007669"/>
    <property type="project" value="UniProtKB-SubCell"/>
</dbReference>
<evidence type="ECO:0000256" key="5">
    <source>
        <dbReference type="SAM" id="MobiDB-lite"/>
    </source>
</evidence>
<dbReference type="InterPro" id="IPR010817">
    <property type="entry name" value="HemY_N"/>
</dbReference>
<evidence type="ECO:0000313" key="8">
    <source>
        <dbReference type="EMBL" id="GGZ19934.1"/>
    </source>
</evidence>
<comment type="subcellular location">
    <subcellularLocation>
        <location evidence="1">Membrane</location>
    </subcellularLocation>
</comment>
<gene>
    <name evidence="8" type="ORF">GCM10011273_00610</name>
</gene>
<evidence type="ECO:0000256" key="2">
    <source>
        <dbReference type="ARBA" id="ARBA00022692"/>
    </source>
</evidence>
<name>A0A918PR40_9CAUL</name>
<evidence type="ECO:0000256" key="1">
    <source>
        <dbReference type="ARBA" id="ARBA00004370"/>
    </source>
</evidence>
<evidence type="ECO:0000259" key="7">
    <source>
        <dbReference type="Pfam" id="PF07219"/>
    </source>
</evidence>
<proteinExistence type="predicted"/>
<keyword evidence="2 6" id="KW-0812">Transmembrane</keyword>
<feature type="compositionally biased region" description="Basic residues" evidence="5">
    <location>
        <begin position="500"/>
        <end position="510"/>
    </location>
</feature>
<protein>
    <recommendedName>
        <fullName evidence="7">HemY N-terminal domain-containing protein</fullName>
    </recommendedName>
</protein>